<keyword evidence="2" id="KW-1185">Reference proteome</keyword>
<evidence type="ECO:0000313" key="2">
    <source>
        <dbReference type="Proteomes" id="UP000672097"/>
    </source>
</evidence>
<dbReference type="RefSeq" id="WP_210811493.1">
    <property type="nucleotide sequence ID" value="NZ_JAGQDG010000010.1"/>
</dbReference>
<comment type="caution">
    <text evidence="1">The sequence shown here is derived from an EMBL/GenBank/DDBJ whole genome shotgun (WGS) entry which is preliminary data.</text>
</comment>
<organism evidence="1 2">
    <name type="scientific">Ideonella paludis</name>
    <dbReference type="NCBI Taxonomy" id="1233411"/>
    <lineage>
        <taxon>Bacteria</taxon>
        <taxon>Pseudomonadati</taxon>
        <taxon>Pseudomonadota</taxon>
        <taxon>Betaproteobacteria</taxon>
        <taxon>Burkholderiales</taxon>
        <taxon>Sphaerotilaceae</taxon>
        <taxon>Ideonella</taxon>
    </lineage>
</organism>
<accession>A0ABS5E382</accession>
<protein>
    <submittedName>
        <fullName evidence="1">Elongation factor P maturation arginine rhamnosyltransferase EarP</fullName>
    </submittedName>
</protein>
<gene>
    <name evidence="1" type="primary">earP</name>
    <name evidence="1" type="ORF">KAK11_20860</name>
</gene>
<proteinExistence type="predicted"/>
<name>A0ABS5E382_9BURK</name>
<keyword evidence="1" id="KW-0648">Protein biosynthesis</keyword>
<dbReference type="EMBL" id="JAGQDG010000010">
    <property type="protein sequence ID" value="MBQ0937789.1"/>
    <property type="molecule type" value="Genomic_DNA"/>
</dbReference>
<keyword evidence="1" id="KW-0251">Elongation factor</keyword>
<dbReference type="GO" id="GO:0003746">
    <property type="term" value="F:translation elongation factor activity"/>
    <property type="evidence" value="ECO:0007669"/>
    <property type="project" value="UniProtKB-KW"/>
</dbReference>
<sequence>MVFDSQSLKGGAVKPTFPVHRAHRLRDLFRRRRDLLEAQEVCAEAQQSSFFVLLSGEIAFDPCPLVRTLRATQRPTVVWVEPGAAQLIISCAFGVPVAGHGAIQLGQLTLVFLPSANWAQQDEMMAAADLVISSDLSLCWRASCMGTPLLPVLPGGDLSDFLDWYCQGSIASPQVLLRHLCSRLQKYDGLGEAWHWYWSCLPDFDDHAQEIKQRIDEVPDVLSLLLLRPHDGQLRHPASSEPRAARMVSML</sequence>
<evidence type="ECO:0000313" key="1">
    <source>
        <dbReference type="EMBL" id="MBQ0937789.1"/>
    </source>
</evidence>
<reference evidence="1 2" key="1">
    <citation type="submission" date="2021-04" db="EMBL/GenBank/DDBJ databases">
        <title>The genome sequence of type strain Ideonella paludis KCTC 32238.</title>
        <authorList>
            <person name="Liu Y."/>
        </authorList>
    </citation>
    <scope>NUCLEOTIDE SEQUENCE [LARGE SCALE GENOMIC DNA]</scope>
    <source>
        <strain evidence="1 2">KCTC 32238</strain>
    </source>
</reference>
<dbReference type="Proteomes" id="UP000672097">
    <property type="component" value="Unassembled WGS sequence"/>
</dbReference>